<feature type="compositionally biased region" description="Low complexity" evidence="1">
    <location>
        <begin position="52"/>
        <end position="67"/>
    </location>
</feature>
<keyword evidence="3" id="KW-1185">Reference proteome</keyword>
<sequence length="256" mass="27565">MLLDQQGNNKYNVLTQHAGTGSPGGVHQLSDRAVAPSPVPARPRRDQVQVIDAADPPGARRPAALGRRGVRLDPHRDDGAQLAPRALLLARGAAAGPLPRRWHRSSARAREPGPLRIFNLRVGLCEAFKQVFQAWVPHVRPSLTEADAVVVDNSLKDLILNISVCCQEIKAYVIRVKQLGDTGLTGRSRPCMLHEQQQQQQQHDPEQPFSLLGRNAGRGRSRAGEAAAAAIDEGTEGAELYRPSPTRPGGSALSAA</sequence>
<organism evidence="2 3">
    <name type="scientific">Apiospora hydei</name>
    <dbReference type="NCBI Taxonomy" id="1337664"/>
    <lineage>
        <taxon>Eukaryota</taxon>
        <taxon>Fungi</taxon>
        <taxon>Dikarya</taxon>
        <taxon>Ascomycota</taxon>
        <taxon>Pezizomycotina</taxon>
        <taxon>Sordariomycetes</taxon>
        <taxon>Xylariomycetidae</taxon>
        <taxon>Amphisphaeriales</taxon>
        <taxon>Apiosporaceae</taxon>
        <taxon>Apiospora</taxon>
    </lineage>
</organism>
<feature type="region of interest" description="Disordered" evidence="1">
    <location>
        <begin position="13"/>
        <end position="76"/>
    </location>
</feature>
<name>A0ABR1W9B7_9PEZI</name>
<comment type="caution">
    <text evidence="2">The sequence shown here is derived from an EMBL/GenBank/DDBJ whole genome shotgun (WGS) entry which is preliminary data.</text>
</comment>
<dbReference type="GeneID" id="92045276"/>
<feature type="region of interest" description="Disordered" evidence="1">
    <location>
        <begin position="193"/>
        <end position="256"/>
    </location>
</feature>
<protein>
    <submittedName>
        <fullName evidence="2">Uncharacterized protein</fullName>
    </submittedName>
</protein>
<evidence type="ECO:0000313" key="2">
    <source>
        <dbReference type="EMBL" id="KAK8080083.1"/>
    </source>
</evidence>
<dbReference type="EMBL" id="JAQQWN010000006">
    <property type="protein sequence ID" value="KAK8080083.1"/>
    <property type="molecule type" value="Genomic_DNA"/>
</dbReference>
<dbReference type="Proteomes" id="UP001433268">
    <property type="component" value="Unassembled WGS sequence"/>
</dbReference>
<dbReference type="RefSeq" id="XP_066667558.1">
    <property type="nucleotide sequence ID" value="XM_066812216.1"/>
</dbReference>
<proteinExistence type="predicted"/>
<reference evidence="2 3" key="1">
    <citation type="submission" date="2023-01" db="EMBL/GenBank/DDBJ databases">
        <title>Analysis of 21 Apiospora genomes using comparative genomics revels a genus with tremendous synthesis potential of carbohydrate active enzymes and secondary metabolites.</title>
        <authorList>
            <person name="Sorensen T."/>
        </authorList>
    </citation>
    <scope>NUCLEOTIDE SEQUENCE [LARGE SCALE GENOMIC DNA]</scope>
    <source>
        <strain evidence="2 3">CBS 114990</strain>
    </source>
</reference>
<accession>A0ABR1W9B7</accession>
<evidence type="ECO:0000313" key="3">
    <source>
        <dbReference type="Proteomes" id="UP001433268"/>
    </source>
</evidence>
<gene>
    <name evidence="2" type="ORF">PG997_007901</name>
</gene>
<evidence type="ECO:0000256" key="1">
    <source>
        <dbReference type="SAM" id="MobiDB-lite"/>
    </source>
</evidence>